<dbReference type="EMBL" id="CM009751">
    <property type="protein sequence ID" value="PUZ66981.1"/>
    <property type="molecule type" value="Genomic_DNA"/>
</dbReference>
<dbReference type="Pfam" id="PF24750">
    <property type="entry name" value="b-prop_At3g26010-like"/>
    <property type="match status" value="1"/>
</dbReference>
<dbReference type="AlphaFoldDB" id="A0A2T7EGM6"/>
<dbReference type="InterPro" id="IPR050796">
    <property type="entry name" value="SCF_F-box_component"/>
</dbReference>
<dbReference type="STRING" id="1504633.A0A2T7EGM6"/>
<evidence type="ECO:0000313" key="2">
    <source>
        <dbReference type="EMBL" id="PUZ66981.1"/>
    </source>
</evidence>
<feature type="domain" description="F-box protein At3g26010-like beta-propeller" evidence="1">
    <location>
        <begin position="196"/>
        <end position="335"/>
    </location>
</feature>
<gene>
    <name evidence="2" type="ORF">GQ55_3G393800</name>
</gene>
<dbReference type="PANTHER" id="PTHR31672:SF9">
    <property type="entry name" value="F-BOX DOMAIN-CONTAINING PROTEIN"/>
    <property type="match status" value="1"/>
</dbReference>
<protein>
    <recommendedName>
        <fullName evidence="1">F-box protein At3g26010-like beta-propeller domain-containing protein</fullName>
    </recommendedName>
</protein>
<reference evidence="2 3" key="1">
    <citation type="submission" date="2018-04" db="EMBL/GenBank/DDBJ databases">
        <title>WGS assembly of Panicum hallii var. hallii HAL2.</title>
        <authorList>
            <person name="Lovell J."/>
            <person name="Jenkins J."/>
            <person name="Lowry D."/>
            <person name="Mamidi S."/>
            <person name="Sreedasyam A."/>
            <person name="Weng X."/>
            <person name="Barry K."/>
            <person name="Bonette J."/>
            <person name="Campitelli B."/>
            <person name="Daum C."/>
            <person name="Gordon S."/>
            <person name="Gould B."/>
            <person name="Lipzen A."/>
            <person name="MacQueen A."/>
            <person name="Palacio-Mejia J."/>
            <person name="Plott C."/>
            <person name="Shakirov E."/>
            <person name="Shu S."/>
            <person name="Yoshinaga Y."/>
            <person name="Zane M."/>
            <person name="Rokhsar D."/>
            <person name="Grimwood J."/>
            <person name="Schmutz J."/>
            <person name="Juenger T."/>
        </authorList>
    </citation>
    <scope>NUCLEOTIDE SEQUENCE [LARGE SCALE GENOMIC DNA]</scope>
    <source>
        <strain evidence="3">cv. HAL2</strain>
    </source>
</reference>
<organism evidence="2 3">
    <name type="scientific">Panicum hallii var. hallii</name>
    <dbReference type="NCBI Taxonomy" id="1504633"/>
    <lineage>
        <taxon>Eukaryota</taxon>
        <taxon>Viridiplantae</taxon>
        <taxon>Streptophyta</taxon>
        <taxon>Embryophyta</taxon>
        <taxon>Tracheophyta</taxon>
        <taxon>Spermatophyta</taxon>
        <taxon>Magnoliopsida</taxon>
        <taxon>Liliopsida</taxon>
        <taxon>Poales</taxon>
        <taxon>Poaceae</taxon>
        <taxon>PACMAD clade</taxon>
        <taxon>Panicoideae</taxon>
        <taxon>Panicodae</taxon>
        <taxon>Paniceae</taxon>
        <taxon>Panicinae</taxon>
        <taxon>Panicum</taxon>
        <taxon>Panicum sect. Panicum</taxon>
    </lineage>
</organism>
<accession>A0A2T7EGM6</accession>
<keyword evidence="3" id="KW-1185">Reference proteome</keyword>
<name>A0A2T7EGM6_9POAL</name>
<dbReference type="OrthoDB" id="765391at2759"/>
<dbReference type="PANTHER" id="PTHR31672">
    <property type="entry name" value="BNACNNG10540D PROTEIN"/>
    <property type="match status" value="1"/>
</dbReference>
<evidence type="ECO:0000313" key="3">
    <source>
        <dbReference type="Proteomes" id="UP000244336"/>
    </source>
</evidence>
<dbReference type="InterPro" id="IPR056592">
    <property type="entry name" value="Beta-prop_At3g26010-like"/>
</dbReference>
<dbReference type="Proteomes" id="UP000244336">
    <property type="component" value="Chromosome 3"/>
</dbReference>
<dbReference type="Gramene" id="PUZ66981">
    <property type="protein sequence ID" value="PUZ66981"/>
    <property type="gene ID" value="GQ55_3G393800"/>
</dbReference>
<evidence type="ECO:0000259" key="1">
    <source>
        <dbReference type="Pfam" id="PF24750"/>
    </source>
</evidence>
<proteinExistence type="predicted"/>
<sequence length="439" mass="49241">MAPGTSRLKVNYDIPEDVLCENIFSRLPFKLVTCLKTMSKHCRLQITNNTKFATKQARLCPSCPALIQIGFLVNSDGRYDYYLNVISSTPTIVGVPSSTLGFLGSCINNKGSISLLASTNGLLCVQYIPDDKRHRVRTILIANPATQQAQPITGAAQHLIQGRVVGLVFDPPNEPTSIEEHKIDQPKEEFSAKENKFKIVQAIPIKNTSYTTVEFRFVIFSSDTGQWVMSNTIVNANIKEDECDKVVYASGVLYWDYQDNLLWFDVSRSSGGIIKMPWILQGSKSEKWDHHSIDTSINDVLVCTTITKDGLAIYRLVEGGVRYWELMHKKEWKTIMEVSGDAFQFCHSMKLRNCWQSKFCERWLVRPFGEKWDTLDKVLLCDLESGKVEDLGRDLSNQFNLMSIFGYRNSMAALPPIAVPPLLGGICDGNPGGCICAVK</sequence>